<accession>A0A813XC51</accession>
<dbReference type="InterPro" id="IPR004302">
    <property type="entry name" value="Cellulose/chitin-bd_N"/>
</dbReference>
<dbReference type="AlphaFoldDB" id="A0A813XC51"/>
<name>A0A813XC51_9BILA</name>
<dbReference type="Pfam" id="PF03067">
    <property type="entry name" value="LPMO_10"/>
    <property type="match status" value="1"/>
</dbReference>
<sequence>MSVSTTFAFSLLILLFTYIINSVNGHGRLDEPPARNSAWRYGFKVPADYDDVGLNCGGLGVQKTNNGKCGTCGDSYTGTRYHEVGGKYATGTIVRTYATGSIIDIKVLVPNHKGYMEFRLCPASNEYVEVTQECLDQHVLEIEGYGQQFPVLEGMDSIYLKAHLPTDVWCSHCVLQWRYHAGNNWGTDLESGKQCLGCGYQEEFYNCADITIIYNDNGLLPWSTTTTTKTTSTTTTMRTTTQPPYITVTNPTTTTTTSFPFIFPTTTTTTSFPFIFPTTTTIKTTTSLTVIIPFSPSELLTDSKEEGQITCYATSEALKPLVGIEKWCKELCKVDCPPSLCVCVEI</sequence>
<keyword evidence="5" id="KW-1185">Reference proteome</keyword>
<reference evidence="3" key="1">
    <citation type="submission" date="2021-02" db="EMBL/GenBank/DDBJ databases">
        <authorList>
            <person name="Nowell W R."/>
        </authorList>
    </citation>
    <scope>NUCLEOTIDE SEQUENCE</scope>
</reference>
<evidence type="ECO:0000313" key="3">
    <source>
        <dbReference type="EMBL" id="CAF0868483.1"/>
    </source>
</evidence>
<evidence type="ECO:0000313" key="5">
    <source>
        <dbReference type="Proteomes" id="UP000663829"/>
    </source>
</evidence>
<dbReference type="OrthoDB" id="64893at2759"/>
<comment type="caution">
    <text evidence="3">The sequence shown here is derived from an EMBL/GenBank/DDBJ whole genome shotgun (WGS) entry which is preliminary data.</text>
</comment>
<evidence type="ECO:0000259" key="2">
    <source>
        <dbReference type="Pfam" id="PF03067"/>
    </source>
</evidence>
<dbReference type="PANTHER" id="PTHR21113">
    <property type="entry name" value="AGAP001705-PA"/>
    <property type="match status" value="1"/>
</dbReference>
<feature type="chain" id="PRO_5035598957" description="Chitin-binding type-4 domain-containing protein" evidence="1">
    <location>
        <begin position="26"/>
        <end position="346"/>
    </location>
</feature>
<gene>
    <name evidence="3" type="ORF">GPM918_LOCUS6971</name>
    <name evidence="4" type="ORF">SRO942_LOCUS6971</name>
</gene>
<evidence type="ECO:0000256" key="1">
    <source>
        <dbReference type="SAM" id="SignalP"/>
    </source>
</evidence>
<proteinExistence type="predicted"/>
<keyword evidence="1" id="KW-0732">Signal</keyword>
<evidence type="ECO:0000313" key="4">
    <source>
        <dbReference type="EMBL" id="CAF3655941.1"/>
    </source>
</evidence>
<feature type="domain" description="Chitin-binding type-4" evidence="2">
    <location>
        <begin position="26"/>
        <end position="210"/>
    </location>
</feature>
<feature type="signal peptide" evidence="1">
    <location>
        <begin position="1"/>
        <end position="25"/>
    </location>
</feature>
<organism evidence="3 5">
    <name type="scientific">Didymodactylos carnosus</name>
    <dbReference type="NCBI Taxonomy" id="1234261"/>
    <lineage>
        <taxon>Eukaryota</taxon>
        <taxon>Metazoa</taxon>
        <taxon>Spiralia</taxon>
        <taxon>Gnathifera</taxon>
        <taxon>Rotifera</taxon>
        <taxon>Eurotatoria</taxon>
        <taxon>Bdelloidea</taxon>
        <taxon>Philodinida</taxon>
        <taxon>Philodinidae</taxon>
        <taxon>Didymodactylos</taxon>
    </lineage>
</organism>
<dbReference type="EMBL" id="CAJOBC010001106">
    <property type="protein sequence ID" value="CAF3655941.1"/>
    <property type="molecule type" value="Genomic_DNA"/>
</dbReference>
<protein>
    <recommendedName>
        <fullName evidence="2">Chitin-binding type-4 domain-containing protein</fullName>
    </recommendedName>
</protein>
<dbReference type="Proteomes" id="UP000663829">
    <property type="component" value="Unassembled WGS sequence"/>
</dbReference>
<dbReference type="PANTHER" id="PTHR21113:SF4">
    <property type="entry name" value="CHITIN-BINDING TYPE-4 DOMAIN-CONTAINING PROTEIN"/>
    <property type="match status" value="1"/>
</dbReference>
<dbReference type="EMBL" id="CAJNOQ010001106">
    <property type="protein sequence ID" value="CAF0868483.1"/>
    <property type="molecule type" value="Genomic_DNA"/>
</dbReference>
<dbReference type="Proteomes" id="UP000681722">
    <property type="component" value="Unassembled WGS sequence"/>
</dbReference>